<feature type="non-terminal residue" evidence="2">
    <location>
        <position position="1"/>
    </location>
</feature>
<dbReference type="Proteomes" id="UP000054107">
    <property type="component" value="Unassembled WGS sequence"/>
</dbReference>
<dbReference type="AlphaFoldDB" id="A0A0B7MYX5"/>
<evidence type="ECO:0000313" key="3">
    <source>
        <dbReference type="Proteomes" id="UP000054107"/>
    </source>
</evidence>
<accession>A0A0B7MYX5</accession>
<name>A0A0B7MYX5_9FUNG</name>
<reference evidence="2 3" key="1">
    <citation type="submission" date="2014-09" db="EMBL/GenBank/DDBJ databases">
        <authorList>
            <person name="Ellenberger Sabrina"/>
        </authorList>
    </citation>
    <scope>NUCLEOTIDE SEQUENCE [LARGE SCALE GENOMIC DNA]</scope>
    <source>
        <strain evidence="2 3">CBS 412.66</strain>
    </source>
</reference>
<dbReference type="OrthoDB" id="2288631at2759"/>
<protein>
    <submittedName>
        <fullName evidence="2">Uncharacterized protein</fullName>
    </submittedName>
</protein>
<gene>
    <name evidence="2" type="primary">PARPA_01764.1 scaffold 1473</name>
</gene>
<evidence type="ECO:0000313" key="2">
    <source>
        <dbReference type="EMBL" id="CEP08445.1"/>
    </source>
</evidence>
<sequence>ARKELPEDDFLDENEKSLVVGSILAIYPPNYTFLKSSIHYDVKANPLKHVKTFYKLGQLLKSLTFDSQTGNYKSFIVFPLRKSFVPAYITVDTLIMNYHILGAKAFKEEKSTIWQKVLNIKYKAFKKQNSLIFQGMLLTDGVGATVLKQNFDSGRRKKEQPSNFDEPPSSSSKGRGKASKKTINHKDEFEYIESLTKEKLKEIEGQCVLIDPGRRDILYCMKETSTVLNKQIFRFTKNQRNKKSRRLRYLRNQLKPDCIKSAELQLSKVPSATLDIEHFVQYLEKKLHVHIILIPLTLLLSVDHLSQRLTKEDVDSLNLIIKNVSIWLDNEKPSEVELESKKVEVKRCSVHSYKLLLNWVLTTEDARNQ</sequence>
<keyword evidence="3" id="KW-1185">Reference proteome</keyword>
<evidence type="ECO:0000256" key="1">
    <source>
        <dbReference type="SAM" id="MobiDB-lite"/>
    </source>
</evidence>
<organism evidence="2 3">
    <name type="scientific">Parasitella parasitica</name>
    <dbReference type="NCBI Taxonomy" id="35722"/>
    <lineage>
        <taxon>Eukaryota</taxon>
        <taxon>Fungi</taxon>
        <taxon>Fungi incertae sedis</taxon>
        <taxon>Mucoromycota</taxon>
        <taxon>Mucoromycotina</taxon>
        <taxon>Mucoromycetes</taxon>
        <taxon>Mucorales</taxon>
        <taxon>Mucorineae</taxon>
        <taxon>Mucoraceae</taxon>
        <taxon>Parasitella</taxon>
    </lineage>
</organism>
<dbReference type="EMBL" id="LN719508">
    <property type="protein sequence ID" value="CEP08445.1"/>
    <property type="molecule type" value="Genomic_DNA"/>
</dbReference>
<feature type="region of interest" description="Disordered" evidence="1">
    <location>
        <begin position="152"/>
        <end position="182"/>
    </location>
</feature>
<proteinExistence type="predicted"/>